<dbReference type="Pfam" id="PF03807">
    <property type="entry name" value="F420_oxidored"/>
    <property type="match status" value="1"/>
</dbReference>
<reference evidence="3" key="1">
    <citation type="submission" date="2018-05" db="EMBL/GenBank/DDBJ databases">
        <authorList>
            <person name="Lanie J.A."/>
            <person name="Ng W.-L."/>
            <person name="Kazmierczak K.M."/>
            <person name="Andrzejewski T.M."/>
            <person name="Davidsen T.M."/>
            <person name="Wayne K.J."/>
            <person name="Tettelin H."/>
            <person name="Glass J.I."/>
            <person name="Rusch D."/>
            <person name="Podicherti R."/>
            <person name="Tsui H.-C.T."/>
            <person name="Winkler M.E."/>
        </authorList>
    </citation>
    <scope>NUCLEOTIDE SEQUENCE</scope>
</reference>
<protein>
    <recommendedName>
        <fullName evidence="2">Pyrroline-5-carboxylate reductase catalytic N-terminal domain-containing protein</fullName>
    </recommendedName>
</protein>
<dbReference type="AlphaFoldDB" id="A0A382MCX6"/>
<dbReference type="GO" id="GO:0006740">
    <property type="term" value="P:NADPH regeneration"/>
    <property type="evidence" value="ECO:0007669"/>
    <property type="project" value="InterPro"/>
</dbReference>
<evidence type="ECO:0000259" key="2">
    <source>
        <dbReference type="Pfam" id="PF03807"/>
    </source>
</evidence>
<dbReference type="GO" id="GO:0008823">
    <property type="term" value="F:cupric reductase (NADH) activity"/>
    <property type="evidence" value="ECO:0007669"/>
    <property type="project" value="TreeGrafter"/>
</dbReference>
<sequence length="220" mass="22799">METISIIGGTGALGTGLATRWARAGHRVIIGSRNAGRAETASRELNTRVGGDRVSGLNNADAAAAGNIVVLTVKFEHQQNTLEQIKAGVQGKILVDTTAPLVPPKVARVHLPKEGSAGMITQQVLGNGVLVVSAFQNIAAEALNSSKAIDCEVLVTGNDVDARNKVIELAAVAGVRAWHAGPLANSVAAEALTSVLIHINKRYSSDHAGIRINGVSRETP</sequence>
<dbReference type="InterPro" id="IPR036291">
    <property type="entry name" value="NAD(P)-bd_dom_sf"/>
</dbReference>
<dbReference type="GO" id="GO:0050661">
    <property type="term" value="F:NADP binding"/>
    <property type="evidence" value="ECO:0007669"/>
    <property type="project" value="InterPro"/>
</dbReference>
<dbReference type="PANTHER" id="PTHR14239:SF0">
    <property type="entry name" value="F420-DEPENDENT NADP REDUCTASE"/>
    <property type="match status" value="1"/>
</dbReference>
<dbReference type="GO" id="GO:0016651">
    <property type="term" value="F:oxidoreductase activity, acting on NAD(P)H"/>
    <property type="evidence" value="ECO:0007669"/>
    <property type="project" value="InterPro"/>
</dbReference>
<dbReference type="EMBL" id="UINC01092038">
    <property type="protein sequence ID" value="SVC45292.1"/>
    <property type="molecule type" value="Genomic_DNA"/>
</dbReference>
<accession>A0A382MCX6</accession>
<dbReference type="SUPFAM" id="SSF51735">
    <property type="entry name" value="NAD(P)-binding Rossmann-fold domains"/>
    <property type="match status" value="1"/>
</dbReference>
<dbReference type="InterPro" id="IPR028939">
    <property type="entry name" value="P5C_Rdtase_cat_N"/>
</dbReference>
<organism evidence="3">
    <name type="scientific">marine metagenome</name>
    <dbReference type="NCBI Taxonomy" id="408172"/>
    <lineage>
        <taxon>unclassified sequences</taxon>
        <taxon>metagenomes</taxon>
        <taxon>ecological metagenomes</taxon>
    </lineage>
</organism>
<dbReference type="PANTHER" id="PTHR14239">
    <property type="entry name" value="DUDULIN-RELATED"/>
    <property type="match status" value="1"/>
</dbReference>
<gene>
    <name evidence="3" type="ORF">METZ01_LOCUS298146</name>
</gene>
<dbReference type="Gene3D" id="3.40.50.720">
    <property type="entry name" value="NAD(P)-binding Rossmann-like Domain"/>
    <property type="match status" value="1"/>
</dbReference>
<name>A0A382MCX6_9ZZZZ</name>
<evidence type="ECO:0000313" key="3">
    <source>
        <dbReference type="EMBL" id="SVC45292.1"/>
    </source>
</evidence>
<feature type="domain" description="Pyrroline-5-carboxylate reductase catalytic N-terminal" evidence="2">
    <location>
        <begin position="3"/>
        <end position="100"/>
    </location>
</feature>
<proteinExistence type="predicted"/>
<dbReference type="GO" id="GO:0052851">
    <property type="term" value="F:ferric-chelate reductase (NADPH) activity"/>
    <property type="evidence" value="ECO:0007669"/>
    <property type="project" value="TreeGrafter"/>
</dbReference>
<dbReference type="GO" id="GO:0070967">
    <property type="term" value="F:coenzyme F420 binding"/>
    <property type="evidence" value="ECO:0007669"/>
    <property type="project" value="InterPro"/>
</dbReference>
<dbReference type="InterPro" id="IPR010185">
    <property type="entry name" value="NpdG"/>
</dbReference>
<dbReference type="NCBIfam" id="TIGR01915">
    <property type="entry name" value="npdG"/>
    <property type="match status" value="1"/>
</dbReference>
<evidence type="ECO:0000256" key="1">
    <source>
        <dbReference type="ARBA" id="ARBA00023002"/>
    </source>
</evidence>
<dbReference type="GO" id="GO:0015677">
    <property type="term" value="P:copper ion import"/>
    <property type="evidence" value="ECO:0007669"/>
    <property type="project" value="TreeGrafter"/>
</dbReference>
<dbReference type="InterPro" id="IPR051267">
    <property type="entry name" value="STEAP_metalloreductase"/>
</dbReference>
<keyword evidence="1" id="KW-0560">Oxidoreductase</keyword>
<dbReference type="GO" id="GO:0005886">
    <property type="term" value="C:plasma membrane"/>
    <property type="evidence" value="ECO:0007669"/>
    <property type="project" value="TreeGrafter"/>
</dbReference>